<evidence type="ECO:0000259" key="1">
    <source>
        <dbReference type="Pfam" id="PF07883"/>
    </source>
</evidence>
<proteinExistence type="predicted"/>
<feature type="domain" description="Cupin type-2" evidence="1">
    <location>
        <begin position="56"/>
        <end position="114"/>
    </location>
</feature>
<reference evidence="2 3" key="1">
    <citation type="journal article" date="2019" name="Int. J. Syst. Evol. Microbiol.">
        <title>The Global Catalogue of Microorganisms (GCM) 10K type strain sequencing project: providing services to taxonomists for standard genome sequencing and annotation.</title>
        <authorList>
            <consortium name="The Broad Institute Genomics Platform"/>
            <consortium name="The Broad Institute Genome Sequencing Center for Infectious Disease"/>
            <person name="Wu L."/>
            <person name="Ma J."/>
        </authorList>
    </citation>
    <scope>NUCLEOTIDE SEQUENCE [LARGE SCALE GENOMIC DNA]</scope>
    <source>
        <strain evidence="2 3">JCM 6923</strain>
    </source>
</reference>
<evidence type="ECO:0000313" key="2">
    <source>
        <dbReference type="EMBL" id="GAA2503716.1"/>
    </source>
</evidence>
<organism evidence="2 3">
    <name type="scientific">Streptomyces graminearus</name>
    <dbReference type="NCBI Taxonomy" id="284030"/>
    <lineage>
        <taxon>Bacteria</taxon>
        <taxon>Bacillati</taxon>
        <taxon>Actinomycetota</taxon>
        <taxon>Actinomycetes</taxon>
        <taxon>Kitasatosporales</taxon>
        <taxon>Streptomycetaceae</taxon>
        <taxon>Streptomyces</taxon>
    </lineage>
</organism>
<dbReference type="EMBL" id="BAAATL010000034">
    <property type="protein sequence ID" value="GAA2503716.1"/>
    <property type="molecule type" value="Genomic_DNA"/>
</dbReference>
<dbReference type="Pfam" id="PF07883">
    <property type="entry name" value="Cupin_2"/>
    <property type="match status" value="1"/>
</dbReference>
<keyword evidence="3" id="KW-1185">Reference proteome</keyword>
<protein>
    <recommendedName>
        <fullName evidence="1">Cupin type-2 domain-containing protein</fullName>
    </recommendedName>
</protein>
<dbReference type="InterPro" id="IPR014710">
    <property type="entry name" value="RmlC-like_jellyroll"/>
</dbReference>
<evidence type="ECO:0000313" key="3">
    <source>
        <dbReference type="Proteomes" id="UP001501721"/>
    </source>
</evidence>
<dbReference type="RefSeq" id="WP_346075995.1">
    <property type="nucleotide sequence ID" value="NZ_BAAATL010000034.1"/>
</dbReference>
<dbReference type="InterPro" id="IPR011051">
    <property type="entry name" value="RmlC_Cupin_sf"/>
</dbReference>
<dbReference type="Proteomes" id="UP001501721">
    <property type="component" value="Unassembled WGS sequence"/>
</dbReference>
<name>A0ABN3MKK6_9ACTN</name>
<sequence>MTTTPLAPVDLFATALHIGRDGQVVASERRMAAAGPGSWHLAAFHAETDADVHADHWEMHPEADEAVCCLTGAVRLHFRPTEPGGAEETVRLRAGSAVIVPRGRWHRVRLDAPSDLMSLTLRQGTRHERIEGQGEHAE</sequence>
<dbReference type="SUPFAM" id="SSF51182">
    <property type="entry name" value="RmlC-like cupins"/>
    <property type="match status" value="1"/>
</dbReference>
<gene>
    <name evidence="2" type="ORF">GCM10010422_62130</name>
</gene>
<dbReference type="Gene3D" id="2.60.120.10">
    <property type="entry name" value="Jelly Rolls"/>
    <property type="match status" value="1"/>
</dbReference>
<accession>A0ABN3MKK6</accession>
<comment type="caution">
    <text evidence="2">The sequence shown here is derived from an EMBL/GenBank/DDBJ whole genome shotgun (WGS) entry which is preliminary data.</text>
</comment>
<dbReference type="InterPro" id="IPR013096">
    <property type="entry name" value="Cupin_2"/>
</dbReference>